<name>A0AA94HLU2_9MICO</name>
<proteinExistence type="predicted"/>
<keyword evidence="3" id="KW-1185">Reference proteome</keyword>
<dbReference type="InterPro" id="IPR002213">
    <property type="entry name" value="UDP_glucos_trans"/>
</dbReference>
<protein>
    <submittedName>
        <fullName evidence="2">Glycosyltransferase, MGT family</fullName>
    </submittedName>
</protein>
<dbReference type="GO" id="GO:0016758">
    <property type="term" value="F:hexosyltransferase activity"/>
    <property type="evidence" value="ECO:0007669"/>
    <property type="project" value="UniProtKB-ARBA"/>
</dbReference>
<evidence type="ECO:0000259" key="1">
    <source>
        <dbReference type="Pfam" id="PF06722"/>
    </source>
</evidence>
<dbReference type="EMBL" id="FOZN01000002">
    <property type="protein sequence ID" value="SFS08480.1"/>
    <property type="molecule type" value="Genomic_DNA"/>
</dbReference>
<comment type="caution">
    <text evidence="2">The sequence shown here is derived from an EMBL/GenBank/DDBJ whole genome shotgun (WGS) entry which is preliminary data.</text>
</comment>
<organism evidence="2 3">
    <name type="scientific">Agrococcus baldri</name>
    <dbReference type="NCBI Taxonomy" id="153730"/>
    <lineage>
        <taxon>Bacteria</taxon>
        <taxon>Bacillati</taxon>
        <taxon>Actinomycetota</taxon>
        <taxon>Actinomycetes</taxon>
        <taxon>Micrococcales</taxon>
        <taxon>Microbacteriaceae</taxon>
        <taxon>Agrococcus</taxon>
    </lineage>
</organism>
<dbReference type="PANTHER" id="PTHR48050:SF13">
    <property type="entry name" value="STEROL 3-BETA-GLUCOSYLTRANSFERASE UGT80A2"/>
    <property type="match status" value="1"/>
</dbReference>
<dbReference type="InterPro" id="IPR010610">
    <property type="entry name" value="EryCIII-like_C"/>
</dbReference>
<evidence type="ECO:0000313" key="3">
    <source>
        <dbReference type="Proteomes" id="UP000198506"/>
    </source>
</evidence>
<dbReference type="Pfam" id="PF06722">
    <property type="entry name" value="EryCIII-like_C"/>
    <property type="match status" value="1"/>
</dbReference>
<dbReference type="CDD" id="cd03784">
    <property type="entry name" value="GT1_Gtf-like"/>
    <property type="match status" value="1"/>
</dbReference>
<dbReference type="PANTHER" id="PTHR48050">
    <property type="entry name" value="STEROL 3-BETA-GLUCOSYLTRANSFERASE"/>
    <property type="match status" value="1"/>
</dbReference>
<accession>A0AA94HLU2</accession>
<gene>
    <name evidence="2" type="ORF">SAMN04487783_1106</name>
</gene>
<dbReference type="RefSeq" id="WP_092916729.1">
    <property type="nucleotide sequence ID" value="NZ_FOZN01000002.1"/>
</dbReference>
<reference evidence="2 3" key="1">
    <citation type="submission" date="2016-10" db="EMBL/GenBank/DDBJ databases">
        <authorList>
            <person name="Varghese N."/>
            <person name="Submissions S."/>
        </authorList>
    </citation>
    <scope>NUCLEOTIDE SEQUENCE [LARGE SCALE GENOMIC DNA]</scope>
    <source>
        <strain evidence="2 3">IAM 15147</strain>
    </source>
</reference>
<dbReference type="GO" id="GO:0017000">
    <property type="term" value="P:antibiotic biosynthetic process"/>
    <property type="evidence" value="ECO:0007669"/>
    <property type="project" value="UniProtKB-ARBA"/>
</dbReference>
<evidence type="ECO:0000313" key="2">
    <source>
        <dbReference type="EMBL" id="SFS08480.1"/>
    </source>
</evidence>
<dbReference type="AlphaFoldDB" id="A0AA94HLU2"/>
<dbReference type="Proteomes" id="UP000198506">
    <property type="component" value="Unassembled WGS sequence"/>
</dbReference>
<dbReference type="Gene3D" id="3.40.50.2000">
    <property type="entry name" value="Glycogen Phosphorylase B"/>
    <property type="match status" value="2"/>
</dbReference>
<feature type="domain" description="Erythromycin biosynthesis protein CIII-like C-terminal" evidence="1">
    <location>
        <begin position="268"/>
        <end position="383"/>
    </location>
</feature>
<sequence>MATIAAYTSPALGHVLPFAGVLLELQRRGHRIRIRTLSSEVGRMRDLGFEADAVDASVAAVEFDDWRSRRVLDNYRRMCETFSERARHEAPDMRALIGQAQPDLLLTDVNTWGAAAVAESTGLPWVSLATYPPAMRSRGCPPYGPGLTPANGLGGRLRDALIDRLIYRPAMRTTTPMLNALRAEIARLPPVDSYDAMVRRAPLTLVTTAEPLEYRHDDWAPRLQLVGPTAWEPPAPAPAWLAEVDRPIVLVATATEYQGDTDIVRVALDALADEPVTVVATMAHGARLGAPLPRNARIERFVPHSVLLERATVAVTHGGLGVTQKALAHGVPVVAVPYGRDQLEIAARVQHAGAGVRLHRSRLTPERLRGAVHRARGMRAGVAAVAAGLEAAGGAPRAADLIEERLQASAPV</sequence>
<dbReference type="GO" id="GO:0008194">
    <property type="term" value="F:UDP-glycosyltransferase activity"/>
    <property type="evidence" value="ECO:0007669"/>
    <property type="project" value="InterPro"/>
</dbReference>
<dbReference type="SUPFAM" id="SSF53756">
    <property type="entry name" value="UDP-Glycosyltransferase/glycogen phosphorylase"/>
    <property type="match status" value="1"/>
</dbReference>
<dbReference type="InterPro" id="IPR050426">
    <property type="entry name" value="Glycosyltransferase_28"/>
</dbReference>